<protein>
    <submittedName>
        <fullName evidence="1">Polyketide synthase</fullName>
    </submittedName>
</protein>
<keyword evidence="2" id="KW-1185">Reference proteome</keyword>
<comment type="caution">
    <text evidence="1">The sequence shown here is derived from an EMBL/GenBank/DDBJ whole genome shotgun (WGS) entry which is preliminary data.</text>
</comment>
<reference evidence="1" key="1">
    <citation type="submission" date="2021-03" db="EMBL/GenBank/DDBJ databases">
        <authorList>
            <consortium name="DOE Joint Genome Institute"/>
            <person name="Ahrendt S."/>
            <person name="Looney B.P."/>
            <person name="Miyauchi S."/>
            <person name="Morin E."/>
            <person name="Drula E."/>
            <person name="Courty P.E."/>
            <person name="Chicoki N."/>
            <person name="Fauchery L."/>
            <person name="Kohler A."/>
            <person name="Kuo A."/>
            <person name="Labutti K."/>
            <person name="Pangilinan J."/>
            <person name="Lipzen A."/>
            <person name="Riley R."/>
            <person name="Andreopoulos W."/>
            <person name="He G."/>
            <person name="Johnson J."/>
            <person name="Barry K.W."/>
            <person name="Grigoriev I.V."/>
            <person name="Nagy L."/>
            <person name="Hibbett D."/>
            <person name="Henrissat B."/>
            <person name="Matheny P.B."/>
            <person name="Labbe J."/>
            <person name="Martin F."/>
        </authorList>
    </citation>
    <scope>NUCLEOTIDE SEQUENCE</scope>
    <source>
        <strain evidence="1">HHB10654</strain>
    </source>
</reference>
<dbReference type="Proteomes" id="UP000814140">
    <property type="component" value="Unassembled WGS sequence"/>
</dbReference>
<name>A0ACB8TJG8_9AGAM</name>
<gene>
    <name evidence="1" type="ORF">BV25DRAFT_1923317</name>
</gene>
<evidence type="ECO:0000313" key="1">
    <source>
        <dbReference type="EMBL" id="KAI0068533.1"/>
    </source>
</evidence>
<reference evidence="1" key="2">
    <citation type="journal article" date="2022" name="New Phytol.">
        <title>Evolutionary transition to the ectomycorrhizal habit in the genomes of a hyperdiverse lineage of mushroom-forming fungi.</title>
        <authorList>
            <person name="Looney B."/>
            <person name="Miyauchi S."/>
            <person name="Morin E."/>
            <person name="Drula E."/>
            <person name="Courty P.E."/>
            <person name="Kohler A."/>
            <person name="Kuo A."/>
            <person name="LaButti K."/>
            <person name="Pangilinan J."/>
            <person name="Lipzen A."/>
            <person name="Riley R."/>
            <person name="Andreopoulos W."/>
            <person name="He G."/>
            <person name="Johnson J."/>
            <person name="Nolan M."/>
            <person name="Tritt A."/>
            <person name="Barry K.W."/>
            <person name="Grigoriev I.V."/>
            <person name="Nagy L.G."/>
            <person name="Hibbett D."/>
            <person name="Henrissat B."/>
            <person name="Matheny P.B."/>
            <person name="Labbe J."/>
            <person name="Martin F.M."/>
        </authorList>
    </citation>
    <scope>NUCLEOTIDE SEQUENCE</scope>
    <source>
        <strain evidence="1">HHB10654</strain>
    </source>
</reference>
<proteinExistence type="predicted"/>
<sequence>VGIAAELPSGSWSTNNLDYNSLFQFLCEYGESYERIPEERFNITALKGNGAGQVITDTGAFLKNLELFDYLEFGITNKDARTMALSTRKLIELSFLSLLDSGLDYRGKNIGCYMSGIAHDMFSLSGHDDAEVRGSFAAGPSMIANRVSYHLDLRGPSIPIDTACSSSLFATHLAVQALRNGECESALVGGCQLNHRFSEWLVYSQGGVLAPDGKCKPFDASANGFSRGEGAVVIVLKPLTKAIEDGDKIYATILGTGVNSTGAVAPVNAPVAAAQRDAMRRAFLSARKDPKEVDYIELHATGTAQGDPTEANWVGAEFIRDDEIIIGSVKGNLGHLEITAFLASLCKVCNILSTGIIPPNVNFTAPNPAIKWDEYRLRVPTQATKLSCRSPSGRSLIAMTSSGIGGANGHCVVESAPPSTPVRSSFWSPGTSIPSLLIAGGLSPRSAAAVAESLSSTVPVQDAQVVARTFGRRARSMTWRTFSVVENGEMSDFPEPALAPKTPRPAVFVFSGQGPQHFHMGRELFKTCVVFQDSILEMDEIYRTVTGLSLIQETGLFNDNASPIKNLGDIWPISITLPALTILQIALFDTLLAAGVRPDAVIGHSAGETAVLYASGAAPKAMAVELAIARGKAMALLENSGGTMAALSCSPEVALKLVADVLKELGEAPLDIGCHNSFNSVTLSGVATHIDRAVPKAEAAGIFARKLRTNVPVHSSMMDLCRQEYEKLVHAVFARYEVVKPTVKTYSTKTGTLLNEPFDESYFWEGTRGPVLFTEAITGLLTDHPDPIFCELGPHPVLASYLASLSDRKSPVVCTMKRSRPGEAATDSLTLLDCLGKLAVAGYNGLDFNVLCGTLPSDGLTLPPFPFARKEVAYLASTPEIARQRQHRNGPLNYPQLRMNTATHPALADHVIKDEPIMPGSGYVEMALEQGARKLWNVEFLSILPLSSDRPVPVQLFIEDSFWTIKSSSSTDYTTWPVQYNRLHSRGSLSMSLDDHERERVLPIDEIRSRLKPIDIDRMYDGFSSFAKYGPTYQRVISCLRGVDATGRDEVLVELRGFDDDLPDIADYRLHPAILDAALHILVHPTIAGSRDPEYFYLPSRIGYIVIPDALVDNPIPRVVYAYATLRQWSPESVVYDTTILDGEGNALCVMEELEMSRHGNPALHKVDQRFTLSYEQAPLSVAPARRKKDSAPATLTLTRLSYGGAGSDAAPALSGSANGFHDASAVQPVAIIRYVLGEEMRILGEVSSFDTLSELSVWFVASAGLNGDASLGFVRSFRREYRLWTVRLVVFEASWTDEEVVEAVESLSEDADVELELSVDVYGSVFVPRIVAVPSPASQSTFDPEKPWAYSKSSLRQLSMPQVPDQHVCVHVSAVSCNDGQFWEYVGLIDGNPARPVMGIYPGVLSNFTVVHSGSLAEHPPIDLDSDVSGPPVLAMIIGVLAVGIPTFAHSERLKNAVILVTDSDTPTGRQVIEFYRRVGLEVVTLPSRPSLSEVRHAASRRPRLAVSGYEGLGDIQTLKTVVSSDGKVFLWNHPEAGVSWVLDHDPWLIGDALRLAVKAGGFELTVPLRRPINFVDMSSLKVDVEALFHPDKWYLLVGGIGTLGLKIALWMYQMGARHIILTSRSGETGLSRRGDHVSQRILEHLKGLENLSIRAEAVDATSTEHMANLLASIREPLGGCIILTGKLLDGTFLSQTRDTFDASHASKTVVLQTLEKVMSIQSLDFLITFSSVSGMFGNAGQTNYASANTAITGLTEHYDNAFTLVCPAITDVGLVLGVTLDSTISARLKHVMSWGLTTRGKSLCDCLGDGIRMLRESRISLYIPALDWDLVRANSGDSTMYAHLIRRDAASDAVDTAPPSLSKIVSQVLDIAEEDLSPDVPLTSYGLDSLVAATLSYALRPIVTVSLLQLLADITLRQLQSRCNSDQVAESTPETEATGISTKVHEMVNMVQKYVAIPFMEQPQIRKTPHSNRAILVTGVTGSLGAHVLARLLKSSEFDRVYALVRQRSAEDDTTARLHSAFLDRGLDVTLLQAKSLTVLTNTAPGLGLPTEVLNEVRLLYRNIPACSWPVDFIKPLAEFEPAVRGVRELIDIALSSHRHHLPKLLFVSSEGIFQDRQPSPSPKAEELITDPSLSVGFGYPESKWVAENVIATAREQTALRPTIVRVGQMTGGINGAWKTTEWVPAMISSGVSLGCLPNGVETVSWIPVDLAAAAMIEMLDVPTPIVVHLHHPRPIAWTQMINYFASSLRISLVTYDEWLSRLGSALIPSSGVGDKLLQPAFRLLQFFSNIRRAELDSGPVHHSAPEGDGLIDVLAMEEGLRASATLRDENLQQLQAKDVEEWLAYWRSVGFIPN</sequence>
<feature type="non-terminal residue" evidence="1">
    <location>
        <position position="1"/>
    </location>
</feature>
<accession>A0ACB8TJG8</accession>
<organism evidence="1 2">
    <name type="scientific">Artomyces pyxidatus</name>
    <dbReference type="NCBI Taxonomy" id="48021"/>
    <lineage>
        <taxon>Eukaryota</taxon>
        <taxon>Fungi</taxon>
        <taxon>Dikarya</taxon>
        <taxon>Basidiomycota</taxon>
        <taxon>Agaricomycotina</taxon>
        <taxon>Agaricomycetes</taxon>
        <taxon>Russulales</taxon>
        <taxon>Auriscalpiaceae</taxon>
        <taxon>Artomyces</taxon>
    </lineage>
</organism>
<dbReference type="EMBL" id="MU277187">
    <property type="protein sequence ID" value="KAI0068533.1"/>
    <property type="molecule type" value="Genomic_DNA"/>
</dbReference>
<evidence type="ECO:0000313" key="2">
    <source>
        <dbReference type="Proteomes" id="UP000814140"/>
    </source>
</evidence>